<evidence type="ECO:0000313" key="3">
    <source>
        <dbReference type="EMBL" id="STD83469.1"/>
    </source>
</evidence>
<keyword evidence="1" id="KW-0472">Membrane</keyword>
<organism evidence="3 4">
    <name type="scientific">Enterococcus gallinarum</name>
    <dbReference type="NCBI Taxonomy" id="1353"/>
    <lineage>
        <taxon>Bacteria</taxon>
        <taxon>Bacillati</taxon>
        <taxon>Bacillota</taxon>
        <taxon>Bacilli</taxon>
        <taxon>Lactobacillales</taxon>
        <taxon>Enterococcaceae</taxon>
        <taxon>Enterococcus</taxon>
    </lineage>
</organism>
<keyword evidence="1" id="KW-1133">Transmembrane helix</keyword>
<evidence type="ECO:0000313" key="4">
    <source>
        <dbReference type="Proteomes" id="UP000254807"/>
    </source>
</evidence>
<accession>A0A376H5M9</accession>
<dbReference type="EMBL" id="UFYW01000001">
    <property type="protein sequence ID" value="STD83469.1"/>
    <property type="molecule type" value="Genomic_DNA"/>
</dbReference>
<gene>
    <name evidence="3" type="ORF">NCTC12360_01936</name>
    <name evidence="2" type="ORF">P7E30_17345</name>
</gene>
<reference evidence="3 4" key="1">
    <citation type="submission" date="2018-06" db="EMBL/GenBank/DDBJ databases">
        <authorList>
            <consortium name="Pathogen Informatics"/>
            <person name="Doyle S."/>
        </authorList>
    </citation>
    <scope>NUCLEOTIDE SEQUENCE [LARGE SCALE GENOMIC DNA]</scope>
    <source>
        <strain evidence="3 4">NCTC12360</strain>
    </source>
</reference>
<keyword evidence="1" id="KW-0812">Transmembrane</keyword>
<keyword evidence="4" id="KW-1185">Reference proteome</keyword>
<feature type="transmembrane region" description="Helical" evidence="1">
    <location>
        <begin position="30"/>
        <end position="52"/>
    </location>
</feature>
<dbReference type="Proteomes" id="UP001183682">
    <property type="component" value="Unassembled WGS sequence"/>
</dbReference>
<dbReference type="EMBL" id="JARPZN010000025">
    <property type="protein sequence ID" value="MDT2691942.1"/>
    <property type="molecule type" value="Genomic_DNA"/>
</dbReference>
<dbReference type="Proteomes" id="UP000254807">
    <property type="component" value="Unassembled WGS sequence"/>
</dbReference>
<protein>
    <submittedName>
        <fullName evidence="2">Gauf-3-monomer</fullName>
    </submittedName>
</protein>
<name>A0A376H5M9_ENTGA</name>
<reference evidence="2" key="2">
    <citation type="submission" date="2023-03" db="EMBL/GenBank/DDBJ databases">
        <authorList>
            <person name="Shen W."/>
            <person name="Cai J."/>
        </authorList>
    </citation>
    <scope>NUCLEOTIDE SEQUENCE</scope>
    <source>
        <strain evidence="2">K69-2</strain>
    </source>
</reference>
<sequence>MKNALHILNICLLAIILYLYYLKINVGENIWIPGILLIIGVIFNWILFYRLINKKRKEKK</sequence>
<proteinExistence type="predicted"/>
<dbReference type="RefSeq" id="WP_060815699.1">
    <property type="nucleotide sequence ID" value="NZ_JARPZN010000025.1"/>
</dbReference>
<evidence type="ECO:0000313" key="2">
    <source>
        <dbReference type="EMBL" id="MDT2691942.1"/>
    </source>
</evidence>
<feature type="transmembrane region" description="Helical" evidence="1">
    <location>
        <begin position="7"/>
        <end position="24"/>
    </location>
</feature>
<dbReference type="AlphaFoldDB" id="A0A376H5M9"/>
<evidence type="ECO:0000256" key="1">
    <source>
        <dbReference type="SAM" id="Phobius"/>
    </source>
</evidence>